<evidence type="ECO:0000256" key="12">
    <source>
        <dbReference type="SAM" id="MobiDB-lite"/>
    </source>
</evidence>
<dbReference type="PANTHER" id="PTHR12454">
    <property type="entry name" value="TRIMERIC INTRACELLULAR CATION CHANNEL"/>
    <property type="match status" value="1"/>
</dbReference>
<evidence type="ECO:0000256" key="6">
    <source>
        <dbReference type="ARBA" id="ARBA00022826"/>
    </source>
</evidence>
<keyword evidence="11" id="KW-0407">Ion channel</keyword>
<keyword evidence="3" id="KW-0813">Transport</keyword>
<comment type="subcellular location">
    <subcellularLocation>
        <location evidence="1">Endomembrane system</location>
        <topology evidence="1">Multi-pass membrane protein</topology>
    </subcellularLocation>
</comment>
<protein>
    <submittedName>
        <fullName evidence="14">Uncharacterized protein</fullName>
    </submittedName>
</protein>
<keyword evidence="8 13" id="KW-1133">Transmembrane helix</keyword>
<keyword evidence="9" id="KW-0406">Ion transport</keyword>
<dbReference type="Proteomes" id="UP000247498">
    <property type="component" value="Unassembled WGS sequence"/>
</dbReference>
<feature type="region of interest" description="Disordered" evidence="12">
    <location>
        <begin position="290"/>
        <end position="330"/>
    </location>
</feature>
<dbReference type="GO" id="GO:0042802">
    <property type="term" value="F:identical protein binding"/>
    <property type="evidence" value="ECO:0007669"/>
    <property type="project" value="InterPro"/>
</dbReference>
<evidence type="ECO:0000256" key="11">
    <source>
        <dbReference type="ARBA" id="ARBA00023303"/>
    </source>
</evidence>
<evidence type="ECO:0000256" key="5">
    <source>
        <dbReference type="ARBA" id="ARBA00022692"/>
    </source>
</evidence>
<dbReference type="GO" id="GO:0012505">
    <property type="term" value="C:endomembrane system"/>
    <property type="evidence" value="ECO:0007669"/>
    <property type="project" value="UniProtKB-SubCell"/>
</dbReference>
<feature type="transmembrane region" description="Helical" evidence="13">
    <location>
        <begin position="51"/>
        <end position="74"/>
    </location>
</feature>
<keyword evidence="7" id="KW-0630">Potassium</keyword>
<dbReference type="Pfam" id="PF05197">
    <property type="entry name" value="TRIC"/>
    <property type="match status" value="1"/>
</dbReference>
<dbReference type="STRING" id="307507.A0A2V0P0K9"/>
<evidence type="ECO:0000256" key="8">
    <source>
        <dbReference type="ARBA" id="ARBA00022989"/>
    </source>
</evidence>
<comment type="similarity">
    <text evidence="2">Belongs to the TMEM38 family.</text>
</comment>
<sequence length="330" mass="33347">MLGSLAPTSPLDLPWAAELAAGWDSVPLWAKLTGHSLFVAGLAPEFKGVSWLVHLVLTFCWGFGGGILSSLLIMDPKRAPIALFASNEVGLIYLACWWLVAYCPGGLLERICGRWYVKTFTKSCTSLLRAGLIVARVDLACSMFPGVVAAPLVLGTIAGCGGKVIVDAIKFGWGAMTGAAEMSQPGFASRSAFVAAAAYYFLAHAARAVEARAAAGLVVTALMAHSLLTEPLGRPLDFTEPLADLVHTVCFVPKPGSLLAAAAAAAGAAHASAPAKPAARRAAAKPAAAAAGSAAGGKGDGSGDTAAAAAAPAGLTKPAARRSGRTAKAS</sequence>
<dbReference type="OrthoDB" id="195817at2759"/>
<name>A0A2V0P0K9_9CHLO</name>
<gene>
    <name evidence="14" type="ORF">Rsub_04556</name>
</gene>
<reference evidence="14 15" key="1">
    <citation type="journal article" date="2018" name="Sci. Rep.">
        <title>Raphidocelis subcapitata (=Pseudokirchneriella subcapitata) provides an insight into genome evolution and environmental adaptations in the Sphaeropleales.</title>
        <authorList>
            <person name="Suzuki S."/>
            <person name="Yamaguchi H."/>
            <person name="Nakajima N."/>
            <person name="Kawachi M."/>
        </authorList>
    </citation>
    <scope>NUCLEOTIDE SEQUENCE [LARGE SCALE GENOMIC DNA]</scope>
    <source>
        <strain evidence="14 15">NIES-35</strain>
    </source>
</reference>
<feature type="compositionally biased region" description="Low complexity" evidence="12">
    <location>
        <begin position="303"/>
        <end position="318"/>
    </location>
</feature>
<dbReference type="EMBL" id="BDRX01000032">
    <property type="protein sequence ID" value="GBF92452.1"/>
    <property type="molecule type" value="Genomic_DNA"/>
</dbReference>
<evidence type="ECO:0000256" key="3">
    <source>
        <dbReference type="ARBA" id="ARBA00022448"/>
    </source>
</evidence>
<evidence type="ECO:0000256" key="4">
    <source>
        <dbReference type="ARBA" id="ARBA00022538"/>
    </source>
</evidence>
<keyword evidence="5 13" id="KW-0812">Transmembrane</keyword>
<evidence type="ECO:0000256" key="7">
    <source>
        <dbReference type="ARBA" id="ARBA00022958"/>
    </source>
</evidence>
<comment type="caution">
    <text evidence="14">The sequence shown here is derived from an EMBL/GenBank/DDBJ whole genome shotgun (WGS) entry which is preliminary data.</text>
</comment>
<keyword evidence="10 13" id="KW-0472">Membrane</keyword>
<keyword evidence="6" id="KW-0631">Potassium channel</keyword>
<organism evidence="14 15">
    <name type="scientific">Raphidocelis subcapitata</name>
    <dbReference type="NCBI Taxonomy" id="307507"/>
    <lineage>
        <taxon>Eukaryota</taxon>
        <taxon>Viridiplantae</taxon>
        <taxon>Chlorophyta</taxon>
        <taxon>core chlorophytes</taxon>
        <taxon>Chlorophyceae</taxon>
        <taxon>CS clade</taxon>
        <taxon>Sphaeropleales</taxon>
        <taxon>Selenastraceae</taxon>
        <taxon>Raphidocelis</taxon>
    </lineage>
</organism>
<dbReference type="AlphaFoldDB" id="A0A2V0P0K9"/>
<evidence type="ECO:0000256" key="9">
    <source>
        <dbReference type="ARBA" id="ARBA00023065"/>
    </source>
</evidence>
<feature type="transmembrane region" description="Helical" evidence="13">
    <location>
        <begin position="81"/>
        <end position="100"/>
    </location>
</feature>
<evidence type="ECO:0000256" key="2">
    <source>
        <dbReference type="ARBA" id="ARBA00005766"/>
    </source>
</evidence>
<dbReference type="InParanoid" id="A0A2V0P0K9"/>
<dbReference type="PANTHER" id="PTHR12454:SF11">
    <property type="entry name" value="GH25683P"/>
    <property type="match status" value="1"/>
</dbReference>
<proteinExistence type="inferred from homology"/>
<evidence type="ECO:0000256" key="1">
    <source>
        <dbReference type="ARBA" id="ARBA00004127"/>
    </source>
</evidence>
<dbReference type="GO" id="GO:0016020">
    <property type="term" value="C:membrane"/>
    <property type="evidence" value="ECO:0007669"/>
    <property type="project" value="InterPro"/>
</dbReference>
<evidence type="ECO:0000313" key="15">
    <source>
        <dbReference type="Proteomes" id="UP000247498"/>
    </source>
</evidence>
<evidence type="ECO:0000256" key="13">
    <source>
        <dbReference type="SAM" id="Phobius"/>
    </source>
</evidence>
<keyword evidence="4" id="KW-0633">Potassium transport</keyword>
<dbReference type="InterPro" id="IPR007866">
    <property type="entry name" value="TRIC_channel"/>
</dbReference>
<evidence type="ECO:0000256" key="10">
    <source>
        <dbReference type="ARBA" id="ARBA00023136"/>
    </source>
</evidence>
<feature type="compositionally biased region" description="Basic residues" evidence="12">
    <location>
        <begin position="319"/>
        <end position="330"/>
    </location>
</feature>
<keyword evidence="15" id="KW-1185">Reference proteome</keyword>
<evidence type="ECO:0000313" key="14">
    <source>
        <dbReference type="EMBL" id="GBF92452.1"/>
    </source>
</evidence>
<dbReference type="GO" id="GO:0005267">
    <property type="term" value="F:potassium channel activity"/>
    <property type="evidence" value="ECO:0007669"/>
    <property type="project" value="UniProtKB-KW"/>
</dbReference>
<accession>A0A2V0P0K9</accession>